<keyword evidence="8" id="KW-1185">Reference proteome</keyword>
<proteinExistence type="predicted"/>
<feature type="transmembrane region" description="Helical" evidence="6">
    <location>
        <begin position="42"/>
        <end position="63"/>
    </location>
</feature>
<evidence type="ECO:0000256" key="6">
    <source>
        <dbReference type="SAM" id="Phobius"/>
    </source>
</evidence>
<keyword evidence="4 6" id="KW-1133">Transmembrane helix</keyword>
<comment type="subcellular location">
    <subcellularLocation>
        <location evidence="1">Cell membrane</location>
        <topology evidence="1">Multi-pass membrane protein</topology>
    </subcellularLocation>
</comment>
<evidence type="ECO:0000256" key="3">
    <source>
        <dbReference type="ARBA" id="ARBA00022692"/>
    </source>
</evidence>
<dbReference type="Pfam" id="PF01810">
    <property type="entry name" value="LysE"/>
    <property type="match status" value="1"/>
</dbReference>
<dbReference type="Proteomes" id="UP001560267">
    <property type="component" value="Unassembled WGS sequence"/>
</dbReference>
<reference evidence="7 8" key="1">
    <citation type="submission" date="2024-07" db="EMBL/GenBank/DDBJ databases">
        <title>Draft Genome Sequence of Ferrimicrobium acidiphilum Strain YE2023, Isolated from a Pulp of Bioleach Reactor.</title>
        <authorList>
            <person name="Elkina Y.A."/>
            <person name="Bulaeva A.G."/>
            <person name="Beletsky A.V."/>
            <person name="Mardanov A.V."/>
        </authorList>
    </citation>
    <scope>NUCLEOTIDE SEQUENCE [LARGE SCALE GENOMIC DNA]</scope>
    <source>
        <strain evidence="7 8">YE2023</strain>
    </source>
</reference>
<dbReference type="RefSeq" id="WP_369084108.1">
    <property type="nucleotide sequence ID" value="NZ_JBFSHR010000002.1"/>
</dbReference>
<comment type="caution">
    <text evidence="7">The sequence shown here is derived from an EMBL/GenBank/DDBJ whole genome shotgun (WGS) entry which is preliminary data.</text>
</comment>
<name>A0ABV3Y1M3_9ACTN</name>
<sequence length="209" mass="21643">MGSYAVLFARTLVLGLLVAVPVGPMGILCIQRTMAHGWRGGAATGIGIASADAIYAGFAAFGLTTVSHWMVAYQPYIRSVGGLALLWLGWRAIVARPTRDVARAIDSGRLKSLYASAMGLTLTNPMTVIFFAAIFASAGLAAQARTGGALAVTLGVACGSLSWWLALATGVSAVRHAVSERMISVLNRISGGLIIAFGVFAVVSGVLRF</sequence>
<evidence type="ECO:0000256" key="1">
    <source>
        <dbReference type="ARBA" id="ARBA00004651"/>
    </source>
</evidence>
<feature type="transmembrane region" description="Helical" evidence="6">
    <location>
        <begin position="185"/>
        <end position="207"/>
    </location>
</feature>
<evidence type="ECO:0000313" key="8">
    <source>
        <dbReference type="Proteomes" id="UP001560267"/>
    </source>
</evidence>
<accession>A0ABV3Y1M3</accession>
<keyword evidence="2" id="KW-1003">Cell membrane</keyword>
<keyword evidence="5 6" id="KW-0472">Membrane</keyword>
<evidence type="ECO:0000256" key="4">
    <source>
        <dbReference type="ARBA" id="ARBA00022989"/>
    </source>
</evidence>
<feature type="transmembrane region" description="Helical" evidence="6">
    <location>
        <begin position="113"/>
        <end position="136"/>
    </location>
</feature>
<feature type="transmembrane region" description="Helical" evidence="6">
    <location>
        <begin position="148"/>
        <end position="173"/>
    </location>
</feature>
<feature type="transmembrane region" description="Helical" evidence="6">
    <location>
        <begin position="6"/>
        <end position="30"/>
    </location>
</feature>
<dbReference type="PANTHER" id="PTHR30086">
    <property type="entry name" value="ARGININE EXPORTER PROTEIN ARGO"/>
    <property type="match status" value="1"/>
</dbReference>
<feature type="transmembrane region" description="Helical" evidence="6">
    <location>
        <begin position="75"/>
        <end position="93"/>
    </location>
</feature>
<evidence type="ECO:0000313" key="7">
    <source>
        <dbReference type="EMBL" id="MEX6428443.1"/>
    </source>
</evidence>
<dbReference type="PANTHER" id="PTHR30086:SF20">
    <property type="entry name" value="ARGININE EXPORTER PROTEIN ARGO-RELATED"/>
    <property type="match status" value="1"/>
</dbReference>
<gene>
    <name evidence="7" type="ORF">AB6A68_01110</name>
</gene>
<dbReference type="InterPro" id="IPR001123">
    <property type="entry name" value="LeuE-type"/>
</dbReference>
<organism evidence="7 8">
    <name type="scientific">Ferrimicrobium acidiphilum</name>
    <dbReference type="NCBI Taxonomy" id="121039"/>
    <lineage>
        <taxon>Bacteria</taxon>
        <taxon>Bacillati</taxon>
        <taxon>Actinomycetota</taxon>
        <taxon>Acidimicrobiia</taxon>
        <taxon>Acidimicrobiales</taxon>
        <taxon>Acidimicrobiaceae</taxon>
        <taxon>Ferrimicrobium</taxon>
    </lineage>
</organism>
<keyword evidence="3 6" id="KW-0812">Transmembrane</keyword>
<evidence type="ECO:0000256" key="2">
    <source>
        <dbReference type="ARBA" id="ARBA00022475"/>
    </source>
</evidence>
<protein>
    <submittedName>
        <fullName evidence="7">LysE family translocator</fullName>
    </submittedName>
</protein>
<dbReference type="EMBL" id="JBFSHR010000002">
    <property type="protein sequence ID" value="MEX6428443.1"/>
    <property type="molecule type" value="Genomic_DNA"/>
</dbReference>
<evidence type="ECO:0000256" key="5">
    <source>
        <dbReference type="ARBA" id="ARBA00023136"/>
    </source>
</evidence>